<dbReference type="RefSeq" id="XP_024678698.1">
    <property type="nucleotide sequence ID" value="XM_024825885.1"/>
</dbReference>
<dbReference type="AlphaFoldDB" id="A0A2I1BXI5"/>
<evidence type="ECO:0000313" key="2">
    <source>
        <dbReference type="EMBL" id="PKX90103.1"/>
    </source>
</evidence>
<gene>
    <name evidence="2" type="ORF">P174DRAFT_434521</name>
</gene>
<accession>A0A2I1BXI5</accession>
<dbReference type="EMBL" id="MSZS01000008">
    <property type="protein sequence ID" value="PKX90103.1"/>
    <property type="molecule type" value="Genomic_DNA"/>
</dbReference>
<evidence type="ECO:0000313" key="3">
    <source>
        <dbReference type="Proteomes" id="UP000234474"/>
    </source>
</evidence>
<evidence type="ECO:0000256" key="1">
    <source>
        <dbReference type="SAM" id="SignalP"/>
    </source>
</evidence>
<dbReference type="GeneID" id="36533210"/>
<feature type="chain" id="PRO_5014121046" evidence="1">
    <location>
        <begin position="19"/>
        <end position="338"/>
    </location>
</feature>
<reference evidence="3" key="1">
    <citation type="journal article" date="2018" name="Proc. Natl. Acad. Sci. U.S.A.">
        <title>Linking secondary metabolites to gene clusters through genome sequencing of six diverse Aspergillus species.</title>
        <authorList>
            <person name="Kaerboelling I."/>
            <person name="Vesth T.C."/>
            <person name="Frisvad J.C."/>
            <person name="Nybo J.L."/>
            <person name="Theobald S."/>
            <person name="Kuo A."/>
            <person name="Bowyer P."/>
            <person name="Matsuda Y."/>
            <person name="Mondo S."/>
            <person name="Lyhne E.K."/>
            <person name="Kogle M.E."/>
            <person name="Clum A."/>
            <person name="Lipzen A."/>
            <person name="Salamov A."/>
            <person name="Ngan C.Y."/>
            <person name="Daum C."/>
            <person name="Chiniquy J."/>
            <person name="Barry K."/>
            <person name="LaButti K."/>
            <person name="Haridas S."/>
            <person name="Simmons B.A."/>
            <person name="Magnuson J.K."/>
            <person name="Mortensen U.H."/>
            <person name="Larsen T.O."/>
            <person name="Grigoriev I.V."/>
            <person name="Baker S.E."/>
            <person name="Andersen M.R."/>
        </authorList>
    </citation>
    <scope>NUCLEOTIDE SEQUENCE [LARGE SCALE GENOMIC DNA]</scope>
    <source>
        <strain evidence="3">IBT 16806</strain>
    </source>
</reference>
<name>A0A2I1BXI5_ASPN1</name>
<proteinExistence type="predicted"/>
<dbReference type="Proteomes" id="UP000234474">
    <property type="component" value="Unassembled WGS sequence"/>
</dbReference>
<keyword evidence="1" id="KW-0732">Signal</keyword>
<dbReference type="Gene3D" id="3.40.50.720">
    <property type="entry name" value="NAD(P)-binding Rossmann-like Domain"/>
    <property type="match status" value="1"/>
</dbReference>
<protein>
    <submittedName>
        <fullName evidence="2">Uncharacterized protein</fullName>
    </submittedName>
</protein>
<comment type="caution">
    <text evidence="2">The sequence shown here is derived from an EMBL/GenBank/DDBJ whole genome shotgun (WGS) entry which is preliminary data.</text>
</comment>
<keyword evidence="3" id="KW-1185">Reference proteome</keyword>
<dbReference type="Gene3D" id="3.90.180.10">
    <property type="entry name" value="Medium-chain alcohol dehydrogenases, catalytic domain"/>
    <property type="match status" value="1"/>
</dbReference>
<sequence length="338" mass="36735">MRLISVLLVLATSTMVAARTLPIIDSRSDSSGGCMSDRPVGSAVARADIVCPEAIMLLVSVDDSSRRSARELGYAPECYVNTIFASVSTKVPSEIWDNCESIDQIQGVNSAVKLLAYESASIPLCSVIQRMSSEYEHNKPAQITGDPVEESKTLRPKSCLHSKFWCIISPLGLPEPCHPATPVSRRLSIAVGAFAIQMAVKSNIHPIITAARRSISFEETLIDQSKSDAMIDYHIATSPLPTRSRIPESQGVSKGSSINNLGMVVSHGGKVAVVLPVEDDALSASINKANGYCCVHTDQKDIDPFKYIAKALWMGWFQPYPHQAVHGGLRDFSRPRRI</sequence>
<dbReference type="VEuPathDB" id="FungiDB:P174DRAFT_434521"/>
<feature type="signal peptide" evidence="1">
    <location>
        <begin position="1"/>
        <end position="18"/>
    </location>
</feature>
<organism evidence="2 3">
    <name type="scientific">Aspergillus novofumigatus (strain IBT 16806)</name>
    <dbReference type="NCBI Taxonomy" id="1392255"/>
    <lineage>
        <taxon>Eukaryota</taxon>
        <taxon>Fungi</taxon>
        <taxon>Dikarya</taxon>
        <taxon>Ascomycota</taxon>
        <taxon>Pezizomycotina</taxon>
        <taxon>Eurotiomycetes</taxon>
        <taxon>Eurotiomycetidae</taxon>
        <taxon>Eurotiales</taxon>
        <taxon>Aspergillaceae</taxon>
        <taxon>Aspergillus</taxon>
        <taxon>Aspergillus subgen. Fumigati</taxon>
    </lineage>
</organism>
<dbReference type="STRING" id="1392255.A0A2I1BXI5"/>